<evidence type="ECO:0000256" key="1">
    <source>
        <dbReference type="ARBA" id="ARBA00022536"/>
    </source>
</evidence>
<evidence type="ECO:0000256" key="2">
    <source>
        <dbReference type="ARBA" id="ARBA00023157"/>
    </source>
</evidence>
<dbReference type="InterPro" id="IPR049883">
    <property type="entry name" value="NOTCH1_EGF-like"/>
</dbReference>
<feature type="domain" description="EGF-like calcium-binding" evidence="3">
    <location>
        <begin position="36"/>
        <end position="81"/>
    </location>
</feature>
<dbReference type="SUPFAM" id="SSF57196">
    <property type="entry name" value="EGF/Laminin"/>
    <property type="match status" value="1"/>
</dbReference>
<evidence type="ECO:0000313" key="5">
    <source>
        <dbReference type="Proteomes" id="UP000784294"/>
    </source>
</evidence>
<evidence type="ECO:0000313" key="4">
    <source>
        <dbReference type="EMBL" id="VEL38387.1"/>
    </source>
</evidence>
<dbReference type="Pfam" id="PF07645">
    <property type="entry name" value="EGF_CA"/>
    <property type="match status" value="1"/>
</dbReference>
<name>A0A448XJV8_9PLAT</name>
<keyword evidence="1" id="KW-0245">EGF-like domain</keyword>
<sequence>MRLATLTKWLVRSSPTTGQPVGYVTDSSLRLAKGGDIDECAGTRPVCRANEICLNTIGNYSCVEPKCPEKYKYDKRTKSCRVLCRDIQLPCPHGAKYADSVRYMVVNLPPPIPGSPPRSGSSVTLRVVDSREVGLRLFPFIATSFSLYFA</sequence>
<dbReference type="AlphaFoldDB" id="A0A448XJV8"/>
<dbReference type="Proteomes" id="UP000784294">
    <property type="component" value="Unassembled WGS sequence"/>
</dbReference>
<dbReference type="Gene3D" id="2.10.25.10">
    <property type="entry name" value="Laminin"/>
    <property type="match status" value="1"/>
</dbReference>
<organism evidence="4 5">
    <name type="scientific">Protopolystoma xenopodis</name>
    <dbReference type="NCBI Taxonomy" id="117903"/>
    <lineage>
        <taxon>Eukaryota</taxon>
        <taxon>Metazoa</taxon>
        <taxon>Spiralia</taxon>
        <taxon>Lophotrochozoa</taxon>
        <taxon>Platyhelminthes</taxon>
        <taxon>Monogenea</taxon>
        <taxon>Polyopisthocotylea</taxon>
        <taxon>Polystomatidea</taxon>
        <taxon>Polystomatidae</taxon>
        <taxon>Protopolystoma</taxon>
    </lineage>
</organism>
<dbReference type="CDD" id="cd00054">
    <property type="entry name" value="EGF_CA"/>
    <property type="match status" value="1"/>
</dbReference>
<reference evidence="4" key="1">
    <citation type="submission" date="2018-11" db="EMBL/GenBank/DDBJ databases">
        <authorList>
            <consortium name="Pathogen Informatics"/>
        </authorList>
    </citation>
    <scope>NUCLEOTIDE SEQUENCE</scope>
</reference>
<protein>
    <recommendedName>
        <fullName evidence="3">EGF-like calcium-binding domain-containing protein</fullName>
    </recommendedName>
</protein>
<evidence type="ECO:0000259" key="3">
    <source>
        <dbReference type="SMART" id="SM00179"/>
    </source>
</evidence>
<keyword evidence="2" id="KW-1015">Disulfide bond</keyword>
<dbReference type="EMBL" id="CAAALY010257781">
    <property type="protein sequence ID" value="VEL38387.1"/>
    <property type="molecule type" value="Genomic_DNA"/>
</dbReference>
<dbReference type="SMART" id="SM00179">
    <property type="entry name" value="EGF_CA"/>
    <property type="match status" value="1"/>
</dbReference>
<gene>
    <name evidence="4" type="ORF">PXEA_LOCUS31827</name>
</gene>
<proteinExistence type="predicted"/>
<comment type="caution">
    <text evidence="4">The sequence shown here is derived from an EMBL/GenBank/DDBJ whole genome shotgun (WGS) entry which is preliminary data.</text>
</comment>
<dbReference type="InterPro" id="IPR001881">
    <property type="entry name" value="EGF-like_Ca-bd_dom"/>
</dbReference>
<keyword evidence="5" id="KW-1185">Reference proteome</keyword>
<dbReference type="GO" id="GO:0005509">
    <property type="term" value="F:calcium ion binding"/>
    <property type="evidence" value="ECO:0007669"/>
    <property type="project" value="InterPro"/>
</dbReference>
<dbReference type="OrthoDB" id="6276982at2759"/>
<dbReference type="PROSITE" id="PS01187">
    <property type="entry name" value="EGF_CA"/>
    <property type="match status" value="1"/>
</dbReference>
<accession>A0A448XJV8</accession>
<dbReference type="InterPro" id="IPR018097">
    <property type="entry name" value="EGF_Ca-bd_CS"/>
</dbReference>